<accession>A0A5B7H2N2</accession>
<dbReference type="AlphaFoldDB" id="A0A5B7H2N2"/>
<sequence length="190" mass="22062">MPRSSSPVTAIVAKCETTMNAAVHTSTAHQPNLTFFSRPPMRMVRTRLPTVIGKESDLDIARRVIRETHEKITREYRSVAIRKCKEQKVELGVLVWVKRETTESRVCKKLCVKWNGPYTVVEALRNYGGYVLKDHFTGQLLKRTAKKRKPFHGEEHYLQEPQDTIFHADLETEVLPPRVCRPPQRYMEEC</sequence>
<comment type="caution">
    <text evidence="1">The sequence shown here is derived from an EMBL/GenBank/DDBJ whole genome shotgun (WGS) entry which is preliminary data.</text>
</comment>
<gene>
    <name evidence="1" type="ORF">E2C01_058024</name>
</gene>
<keyword evidence="2" id="KW-1185">Reference proteome</keyword>
<evidence type="ECO:0000313" key="2">
    <source>
        <dbReference type="Proteomes" id="UP000324222"/>
    </source>
</evidence>
<evidence type="ECO:0000313" key="1">
    <source>
        <dbReference type="EMBL" id="MPC63915.1"/>
    </source>
</evidence>
<dbReference type="OrthoDB" id="6371339at2759"/>
<organism evidence="1 2">
    <name type="scientific">Portunus trituberculatus</name>
    <name type="common">Swimming crab</name>
    <name type="synonym">Neptunus trituberculatus</name>
    <dbReference type="NCBI Taxonomy" id="210409"/>
    <lineage>
        <taxon>Eukaryota</taxon>
        <taxon>Metazoa</taxon>
        <taxon>Ecdysozoa</taxon>
        <taxon>Arthropoda</taxon>
        <taxon>Crustacea</taxon>
        <taxon>Multicrustacea</taxon>
        <taxon>Malacostraca</taxon>
        <taxon>Eumalacostraca</taxon>
        <taxon>Eucarida</taxon>
        <taxon>Decapoda</taxon>
        <taxon>Pleocyemata</taxon>
        <taxon>Brachyura</taxon>
        <taxon>Eubrachyura</taxon>
        <taxon>Portunoidea</taxon>
        <taxon>Portunidae</taxon>
        <taxon>Portuninae</taxon>
        <taxon>Portunus</taxon>
    </lineage>
</organism>
<reference evidence="1 2" key="1">
    <citation type="submission" date="2019-05" db="EMBL/GenBank/DDBJ databases">
        <title>Another draft genome of Portunus trituberculatus and its Hox gene families provides insights of decapod evolution.</title>
        <authorList>
            <person name="Jeong J.-H."/>
            <person name="Song I."/>
            <person name="Kim S."/>
            <person name="Choi T."/>
            <person name="Kim D."/>
            <person name="Ryu S."/>
            <person name="Kim W."/>
        </authorList>
    </citation>
    <scope>NUCLEOTIDE SEQUENCE [LARGE SCALE GENOMIC DNA]</scope>
    <source>
        <tissue evidence="1">Muscle</tissue>
    </source>
</reference>
<dbReference type="Proteomes" id="UP000324222">
    <property type="component" value="Unassembled WGS sequence"/>
</dbReference>
<protein>
    <submittedName>
        <fullName evidence="1">Uncharacterized protein</fullName>
    </submittedName>
</protein>
<name>A0A5B7H2N2_PORTR</name>
<proteinExistence type="predicted"/>
<dbReference type="EMBL" id="VSRR010021410">
    <property type="protein sequence ID" value="MPC63915.1"/>
    <property type="molecule type" value="Genomic_DNA"/>
</dbReference>